<dbReference type="RefSeq" id="WP_280029157.1">
    <property type="nucleotide sequence ID" value="NZ_JAOCKG010000016.1"/>
</dbReference>
<reference evidence="3" key="1">
    <citation type="submission" date="2022-09" db="EMBL/GenBank/DDBJ databases">
        <title>Intensive care unit water sources are persistently colonized with multi-drug resistant bacteria and are the site of extensive horizontal gene transfer of antibiotic resistance genes.</title>
        <authorList>
            <person name="Diorio-Toth L."/>
        </authorList>
    </citation>
    <scope>NUCLEOTIDE SEQUENCE</scope>
    <source>
        <strain evidence="3">GD03676</strain>
    </source>
</reference>
<dbReference type="CDD" id="cd13585">
    <property type="entry name" value="PBP2_TMBP_like"/>
    <property type="match status" value="1"/>
</dbReference>
<evidence type="ECO:0000256" key="2">
    <source>
        <dbReference type="ARBA" id="ARBA00008520"/>
    </source>
</evidence>
<dbReference type="EMBL" id="JAOCKG010000016">
    <property type="protein sequence ID" value="MDH2053814.1"/>
    <property type="molecule type" value="Genomic_DNA"/>
</dbReference>
<dbReference type="InterPro" id="IPR006059">
    <property type="entry name" value="SBP"/>
</dbReference>
<dbReference type="InterPro" id="IPR050490">
    <property type="entry name" value="Bact_solute-bd_prot1"/>
</dbReference>
<evidence type="ECO:0000313" key="4">
    <source>
        <dbReference type="Proteomes" id="UP001161276"/>
    </source>
</evidence>
<dbReference type="Gene3D" id="3.40.190.10">
    <property type="entry name" value="Periplasmic binding protein-like II"/>
    <property type="match status" value="2"/>
</dbReference>
<dbReference type="Pfam" id="PF01547">
    <property type="entry name" value="SBP_bac_1"/>
    <property type="match status" value="1"/>
</dbReference>
<comment type="caution">
    <text evidence="3">The sequence shown here is derived from an EMBL/GenBank/DDBJ whole genome shotgun (WGS) entry which is preliminary data.</text>
</comment>
<comment type="subcellular location">
    <subcellularLocation>
        <location evidence="1">Periplasm</location>
    </subcellularLocation>
</comment>
<protein>
    <submittedName>
        <fullName evidence="3">Sugar ABC transporter substrate-binding protein</fullName>
    </submittedName>
</protein>
<dbReference type="Proteomes" id="UP001161276">
    <property type="component" value="Unassembled WGS sequence"/>
</dbReference>
<sequence>MKRRLFLQGAGACAGLGALPFRSYAADALGLKAGKPYAGTRLAIMLPPSSQFRAQEKRLPEFEAASGIKVAYQYVPYGQLLEKLTTEAVGGSSAYDLVAYQDSWLASLANYLSPIDAQVRADGVDMTRYPDVYRKACQFSGATYGLPVRAHPQLLFYRKDLYEQAGISPPATWDDMLTSAAAVQKQTGVPGVAMDYVKGSGFQNLWLWFNCLWGHGSDVLDAEGKPLFNNAAGVAATQAYVDVLLKHKVANPGSSQFNEYDMVNAMAQGNAATMMVWWWTYSVLTGDRSRLKPEQVGFAPMLRVGQAQSPTVAIVMPFGISRQSRHQEAAWEFMKWVSNPVLEKAIVCDKGDPQSADIVATHTATYLDEAVNAANHGLHRAALASLQQARTVPQLAAWPQIATALESAISEIVSSGKPVRPALDDAAAQVARIARRTGGRGRGQESRS</sequence>
<proteinExistence type="inferred from homology"/>
<dbReference type="SUPFAM" id="SSF53850">
    <property type="entry name" value="Periplasmic binding protein-like II"/>
    <property type="match status" value="1"/>
</dbReference>
<comment type="similarity">
    <text evidence="2">Belongs to the bacterial solute-binding protein 1 family.</text>
</comment>
<gene>
    <name evidence="3" type="ORF">N5K24_25670</name>
</gene>
<dbReference type="PANTHER" id="PTHR43649:SF12">
    <property type="entry name" value="DIACETYLCHITOBIOSE BINDING PROTEIN DASA"/>
    <property type="match status" value="1"/>
</dbReference>
<dbReference type="AlphaFoldDB" id="A0AA42WHN5"/>
<dbReference type="GO" id="GO:0042597">
    <property type="term" value="C:periplasmic space"/>
    <property type="evidence" value="ECO:0007669"/>
    <property type="project" value="UniProtKB-SubCell"/>
</dbReference>
<accession>A0AA42WHN5</accession>
<organism evidence="3 4">
    <name type="scientific">Achromobacter marplatensis</name>
    <dbReference type="NCBI Taxonomy" id="470868"/>
    <lineage>
        <taxon>Bacteria</taxon>
        <taxon>Pseudomonadati</taxon>
        <taxon>Pseudomonadota</taxon>
        <taxon>Betaproteobacteria</taxon>
        <taxon>Burkholderiales</taxon>
        <taxon>Alcaligenaceae</taxon>
        <taxon>Achromobacter</taxon>
    </lineage>
</organism>
<evidence type="ECO:0000256" key="1">
    <source>
        <dbReference type="ARBA" id="ARBA00004418"/>
    </source>
</evidence>
<dbReference type="PANTHER" id="PTHR43649">
    <property type="entry name" value="ARABINOSE-BINDING PROTEIN-RELATED"/>
    <property type="match status" value="1"/>
</dbReference>
<name>A0AA42WHN5_9BURK</name>
<evidence type="ECO:0000313" key="3">
    <source>
        <dbReference type="EMBL" id="MDH2053814.1"/>
    </source>
</evidence>